<protein>
    <recommendedName>
        <fullName evidence="4">DUF2516 family protein</fullName>
    </recommendedName>
</protein>
<sequence>MSPMTVFAVIGMFYYWLNVVLALCVAGLGAFGAITASTTRPDAFMVIDRQKQNWILLCAGAAVAGLLSAITPNLLILWVIGAVIVGIYWQDVRPSIKDVLDNASGSW</sequence>
<proteinExistence type="predicted"/>
<feature type="transmembrane region" description="Helical" evidence="1">
    <location>
        <begin position="12"/>
        <end position="34"/>
    </location>
</feature>
<keyword evidence="1" id="KW-1133">Transmembrane helix</keyword>
<keyword evidence="1" id="KW-0472">Membrane</keyword>
<organism evidence="2 3">
    <name type="scientific">Corynebacterium urogenitale</name>
    <dbReference type="NCBI Taxonomy" id="2487892"/>
    <lineage>
        <taxon>Bacteria</taxon>
        <taxon>Bacillati</taxon>
        <taxon>Actinomycetota</taxon>
        <taxon>Actinomycetes</taxon>
        <taxon>Mycobacteriales</taxon>
        <taxon>Corynebacteriaceae</taxon>
        <taxon>Corynebacterium</taxon>
    </lineage>
</organism>
<evidence type="ECO:0000313" key="3">
    <source>
        <dbReference type="Proteomes" id="UP000326711"/>
    </source>
</evidence>
<dbReference type="Pfam" id="PF10724">
    <property type="entry name" value="DUF2516"/>
    <property type="match status" value="1"/>
</dbReference>
<feature type="transmembrane region" description="Helical" evidence="1">
    <location>
        <begin position="55"/>
        <end position="88"/>
    </location>
</feature>
<keyword evidence="3" id="KW-1185">Reference proteome</keyword>
<gene>
    <name evidence="2" type="ORF">CUROG_09385</name>
</gene>
<dbReference type="EMBL" id="CP045032">
    <property type="protein sequence ID" value="QFQ03221.1"/>
    <property type="molecule type" value="Genomic_DNA"/>
</dbReference>
<dbReference type="KEGG" id="cuo:CUROG_09385"/>
<reference evidence="3" key="1">
    <citation type="submission" date="2019-10" db="EMBL/GenBank/DDBJ databases">
        <title>Complete genome sequence of Corynebacterium urogenitalis DSM 108747, isolated from the genital tract of a cow.</title>
        <authorList>
            <person name="Ruckert C."/>
            <person name="Ballas P."/>
            <person name="Wagener K."/>
            <person name="Drillich M."/>
            <person name="Kaempfer P."/>
            <person name="Busse H.-J."/>
            <person name="Ehling-Schulz M."/>
        </authorList>
    </citation>
    <scope>NUCLEOTIDE SEQUENCE [LARGE SCALE GENOMIC DNA]</scope>
    <source>
        <strain evidence="3">LMM 1652</strain>
    </source>
</reference>
<dbReference type="InterPro" id="IPR019662">
    <property type="entry name" value="DUF2516"/>
</dbReference>
<evidence type="ECO:0000256" key="1">
    <source>
        <dbReference type="SAM" id="Phobius"/>
    </source>
</evidence>
<name>A0A5J6ZAB7_9CORY</name>
<dbReference type="AlphaFoldDB" id="A0A5J6ZAB7"/>
<dbReference type="Proteomes" id="UP000326711">
    <property type="component" value="Chromosome"/>
</dbReference>
<evidence type="ECO:0000313" key="2">
    <source>
        <dbReference type="EMBL" id="QFQ03221.1"/>
    </source>
</evidence>
<evidence type="ECO:0008006" key="4">
    <source>
        <dbReference type="Google" id="ProtNLM"/>
    </source>
</evidence>
<accession>A0A5J6ZAB7</accession>
<keyword evidence="1" id="KW-0812">Transmembrane</keyword>